<accession>A0ABV5WIW6</accession>
<evidence type="ECO:0000259" key="7">
    <source>
        <dbReference type="Pfam" id="PF05681"/>
    </source>
</evidence>
<comment type="caution">
    <text evidence="8">The sequence shown here is derived from an EMBL/GenBank/DDBJ whole genome shotgun (WGS) entry which is preliminary data.</text>
</comment>
<evidence type="ECO:0000256" key="1">
    <source>
        <dbReference type="ARBA" id="ARBA00008876"/>
    </source>
</evidence>
<dbReference type="PANTHER" id="PTHR30389:SF17">
    <property type="entry name" value="L(+)-TARTRATE DEHYDRATASE SUBUNIT ALPHA-RELATED"/>
    <property type="match status" value="1"/>
</dbReference>
<keyword evidence="6 8" id="KW-0456">Lyase</keyword>
<feature type="domain" description="Fe-S hydro-lyase tartrate dehydratase alpha-type catalytic" evidence="7">
    <location>
        <begin position="23"/>
        <end position="289"/>
    </location>
</feature>
<dbReference type="Proteomes" id="UP001589609">
    <property type="component" value="Unassembled WGS sequence"/>
</dbReference>
<dbReference type="EC" id="4.2.1.2" evidence="8"/>
<dbReference type="GO" id="GO:0004333">
    <property type="term" value="F:fumarate hydratase activity"/>
    <property type="evidence" value="ECO:0007669"/>
    <property type="project" value="UniProtKB-EC"/>
</dbReference>
<keyword evidence="5" id="KW-0411">Iron-sulfur</keyword>
<sequence length="292" mass="31640">MSEVSVDQIRNKVRKISVDQIRDTVATLCWEACYNLPEDIVEGFHKARESEQSPLGRSIIDQLIENAQLAATEDRPYCHDTGLTVVFAEVGQDVYIDGGNFEEAIHEGIRKGYKEGYLRNSIVGDPLLRKNTNDNTPGVIHTKLVAGDQIKLTVLPKGGGSENMSAMKFLLPGEGVEGVKKFVLDTIIAAGGRACPPIVVGVGIGGSFDKVTEIAKKAILRDIGQYHPEPHIAQLEKELLEEINKTGIGPQGLGGTNTALWTCVETYGCHITALPVAVNIQCHAARKKSCII</sequence>
<evidence type="ECO:0000313" key="9">
    <source>
        <dbReference type="Proteomes" id="UP001589609"/>
    </source>
</evidence>
<keyword evidence="2" id="KW-0004">4Fe-4S</keyword>
<evidence type="ECO:0000256" key="2">
    <source>
        <dbReference type="ARBA" id="ARBA00022485"/>
    </source>
</evidence>
<dbReference type="RefSeq" id="WP_379950601.1">
    <property type="nucleotide sequence ID" value="NZ_JBHMAF010000120.1"/>
</dbReference>
<evidence type="ECO:0000256" key="5">
    <source>
        <dbReference type="ARBA" id="ARBA00023014"/>
    </source>
</evidence>
<protein>
    <submittedName>
        <fullName evidence="8">Fumarate hydratase</fullName>
        <ecNumber evidence="8">4.2.1.2</ecNumber>
    </submittedName>
</protein>
<keyword evidence="4" id="KW-0408">Iron</keyword>
<organism evidence="8 9">
    <name type="scientific">Ectobacillus funiculus</name>
    <dbReference type="NCBI Taxonomy" id="137993"/>
    <lineage>
        <taxon>Bacteria</taxon>
        <taxon>Bacillati</taxon>
        <taxon>Bacillota</taxon>
        <taxon>Bacilli</taxon>
        <taxon>Bacillales</taxon>
        <taxon>Bacillaceae</taxon>
        <taxon>Ectobacillus</taxon>
    </lineage>
</organism>
<keyword evidence="3" id="KW-0479">Metal-binding</keyword>
<evidence type="ECO:0000256" key="3">
    <source>
        <dbReference type="ARBA" id="ARBA00022723"/>
    </source>
</evidence>
<evidence type="ECO:0000256" key="4">
    <source>
        <dbReference type="ARBA" id="ARBA00023004"/>
    </source>
</evidence>
<dbReference type="InterPro" id="IPR004646">
    <property type="entry name" value="Fe-S_hydro-lyase_TtdA-typ_cat"/>
</dbReference>
<name>A0ABV5WIW6_9BACI</name>
<dbReference type="Pfam" id="PF05681">
    <property type="entry name" value="Fumerase"/>
    <property type="match status" value="1"/>
</dbReference>
<evidence type="ECO:0000256" key="6">
    <source>
        <dbReference type="ARBA" id="ARBA00023239"/>
    </source>
</evidence>
<dbReference type="EMBL" id="JBHMAF010000120">
    <property type="protein sequence ID" value="MFB9760280.1"/>
    <property type="molecule type" value="Genomic_DNA"/>
</dbReference>
<dbReference type="NCBIfam" id="NF004885">
    <property type="entry name" value="PRK06246.1"/>
    <property type="match status" value="1"/>
</dbReference>
<dbReference type="PANTHER" id="PTHR30389">
    <property type="entry name" value="FUMARATE HYDRATASE-RELATED"/>
    <property type="match status" value="1"/>
</dbReference>
<gene>
    <name evidence="8" type="ORF">ACFFMS_18120</name>
</gene>
<dbReference type="NCBIfam" id="TIGR00722">
    <property type="entry name" value="ttdA_fumA_fumB"/>
    <property type="match status" value="1"/>
</dbReference>
<comment type="similarity">
    <text evidence="1">Belongs to the class-I fumarase family.</text>
</comment>
<evidence type="ECO:0000313" key="8">
    <source>
        <dbReference type="EMBL" id="MFB9760280.1"/>
    </source>
</evidence>
<proteinExistence type="inferred from homology"/>
<reference evidence="8 9" key="1">
    <citation type="submission" date="2024-09" db="EMBL/GenBank/DDBJ databases">
        <authorList>
            <person name="Sun Q."/>
            <person name="Mori K."/>
        </authorList>
    </citation>
    <scope>NUCLEOTIDE SEQUENCE [LARGE SCALE GENOMIC DNA]</scope>
    <source>
        <strain evidence="8 9">JCM 11201</strain>
    </source>
</reference>
<dbReference type="InterPro" id="IPR051208">
    <property type="entry name" value="Class-I_Fumarase/Tartrate_DH"/>
</dbReference>
<keyword evidence="9" id="KW-1185">Reference proteome</keyword>